<comment type="caution">
    <text evidence="2">The sequence shown here is derived from an EMBL/GenBank/DDBJ whole genome shotgun (WGS) entry which is preliminary data.</text>
</comment>
<evidence type="ECO:0000313" key="2">
    <source>
        <dbReference type="EMBL" id="KAG9241049.1"/>
    </source>
</evidence>
<dbReference type="Proteomes" id="UP000887226">
    <property type="component" value="Unassembled WGS sequence"/>
</dbReference>
<name>A0A9P8CBM0_9HELO</name>
<evidence type="ECO:0000256" key="1">
    <source>
        <dbReference type="SAM" id="MobiDB-lite"/>
    </source>
</evidence>
<gene>
    <name evidence="2" type="ORF">BJ878DRAFT_536750</name>
</gene>
<reference evidence="2" key="1">
    <citation type="journal article" date="2021" name="IMA Fungus">
        <title>Genomic characterization of three marine fungi, including Emericellopsis atlantica sp. nov. with signatures of a generalist lifestyle and marine biomass degradation.</title>
        <authorList>
            <person name="Hagestad O.C."/>
            <person name="Hou L."/>
            <person name="Andersen J.H."/>
            <person name="Hansen E.H."/>
            <person name="Altermark B."/>
            <person name="Li C."/>
            <person name="Kuhnert E."/>
            <person name="Cox R.J."/>
            <person name="Crous P.W."/>
            <person name="Spatafora J.W."/>
            <person name="Lail K."/>
            <person name="Amirebrahimi M."/>
            <person name="Lipzen A."/>
            <person name="Pangilinan J."/>
            <person name="Andreopoulos W."/>
            <person name="Hayes R.D."/>
            <person name="Ng V."/>
            <person name="Grigoriev I.V."/>
            <person name="Jackson S.A."/>
            <person name="Sutton T.D.S."/>
            <person name="Dobson A.D.W."/>
            <person name="Rama T."/>
        </authorList>
    </citation>
    <scope>NUCLEOTIDE SEQUENCE</scope>
    <source>
        <strain evidence="2">TRa3180A</strain>
    </source>
</reference>
<feature type="region of interest" description="Disordered" evidence="1">
    <location>
        <begin position="26"/>
        <end position="49"/>
    </location>
</feature>
<sequence>MTSATSPVIQLPAGFQIRSVNDKLGAKIPASGTQNPLDRNNSSDEPPLGVLSNFQDDFHGKGPNLIFRPNNVPPTQTIFPNPKSISQRRLPFSPPIGSVPNRGLEQQIDVFLNGVTYAQAVNDVTKITTGNADGPAQAFHFESGLWMHVSATSVVPAIENSQSPISDVPQFQHVDITPTTIGALTKICFGAQTATDINIPRLPQDLTNFIATGTVTQMILDDPNTVLSNAIAGQNITSFFVFTVSTTPVEPGLGSETANTQTGPNANVAQMQSTSWVGTVSTRYIAADKTACWPIPRQCFLLISPTPNVRGAPNPVCPVNPPHEVTIDTPIMVTSTQIQYSKQAQLNFAGRSWPHVSVATLVPQAPQKAPDSAFPA</sequence>
<feature type="compositionally biased region" description="Polar residues" evidence="1">
    <location>
        <begin position="31"/>
        <end position="44"/>
    </location>
</feature>
<proteinExistence type="predicted"/>
<keyword evidence="3" id="KW-1185">Reference proteome</keyword>
<dbReference type="EMBL" id="MU254281">
    <property type="protein sequence ID" value="KAG9241049.1"/>
    <property type="molecule type" value="Genomic_DNA"/>
</dbReference>
<dbReference type="AlphaFoldDB" id="A0A9P8CBM0"/>
<dbReference type="OrthoDB" id="1933717at2759"/>
<accession>A0A9P8CBM0</accession>
<evidence type="ECO:0000313" key="3">
    <source>
        <dbReference type="Proteomes" id="UP000887226"/>
    </source>
</evidence>
<organism evidence="2 3">
    <name type="scientific">Calycina marina</name>
    <dbReference type="NCBI Taxonomy" id="1763456"/>
    <lineage>
        <taxon>Eukaryota</taxon>
        <taxon>Fungi</taxon>
        <taxon>Dikarya</taxon>
        <taxon>Ascomycota</taxon>
        <taxon>Pezizomycotina</taxon>
        <taxon>Leotiomycetes</taxon>
        <taxon>Helotiales</taxon>
        <taxon>Pezizellaceae</taxon>
        <taxon>Calycina</taxon>
    </lineage>
</organism>
<protein>
    <submittedName>
        <fullName evidence="2">Uncharacterized protein</fullName>
    </submittedName>
</protein>